<dbReference type="AlphaFoldDB" id="A0A4Y2HEB1"/>
<keyword evidence="1" id="KW-0732">Signal</keyword>
<feature type="chain" id="PRO_5021356750" evidence="1">
    <location>
        <begin position="19"/>
        <end position="101"/>
    </location>
</feature>
<dbReference type="EMBL" id="BGPR01001878">
    <property type="protein sequence ID" value="GBM63619.1"/>
    <property type="molecule type" value="Genomic_DNA"/>
</dbReference>
<accession>A0A4Y2HEB1</accession>
<feature type="signal peptide" evidence="1">
    <location>
        <begin position="1"/>
        <end position="18"/>
    </location>
</feature>
<evidence type="ECO:0000313" key="3">
    <source>
        <dbReference type="Proteomes" id="UP000499080"/>
    </source>
</evidence>
<organism evidence="2 3">
    <name type="scientific">Araneus ventricosus</name>
    <name type="common">Orbweaver spider</name>
    <name type="synonym">Epeira ventricosa</name>
    <dbReference type="NCBI Taxonomy" id="182803"/>
    <lineage>
        <taxon>Eukaryota</taxon>
        <taxon>Metazoa</taxon>
        <taxon>Ecdysozoa</taxon>
        <taxon>Arthropoda</taxon>
        <taxon>Chelicerata</taxon>
        <taxon>Arachnida</taxon>
        <taxon>Araneae</taxon>
        <taxon>Araneomorphae</taxon>
        <taxon>Entelegynae</taxon>
        <taxon>Araneoidea</taxon>
        <taxon>Araneidae</taxon>
        <taxon>Araneus</taxon>
    </lineage>
</organism>
<keyword evidence="3" id="KW-1185">Reference proteome</keyword>
<reference evidence="2 3" key="1">
    <citation type="journal article" date="2019" name="Sci. Rep.">
        <title>Orb-weaving spider Araneus ventricosus genome elucidates the spidroin gene catalogue.</title>
        <authorList>
            <person name="Kono N."/>
            <person name="Nakamura H."/>
            <person name="Ohtoshi R."/>
            <person name="Moran D.A.P."/>
            <person name="Shinohara A."/>
            <person name="Yoshida Y."/>
            <person name="Fujiwara M."/>
            <person name="Mori M."/>
            <person name="Tomita M."/>
            <person name="Arakawa K."/>
        </authorList>
    </citation>
    <scope>NUCLEOTIDE SEQUENCE [LARGE SCALE GENOMIC DNA]</scope>
</reference>
<proteinExistence type="predicted"/>
<evidence type="ECO:0000256" key="1">
    <source>
        <dbReference type="SAM" id="SignalP"/>
    </source>
</evidence>
<comment type="caution">
    <text evidence="2">The sequence shown here is derived from an EMBL/GenBank/DDBJ whole genome shotgun (WGS) entry which is preliminary data.</text>
</comment>
<dbReference type="Proteomes" id="UP000499080">
    <property type="component" value="Unassembled WGS sequence"/>
</dbReference>
<gene>
    <name evidence="2" type="ORF">AVEN_135526_1</name>
</gene>
<sequence>MSLRIVVVTLCIIGLSSPGSSVLRQGMTWLNTHESEEEGYGFYHLAVLLTNIILKLVDRFSVQQRIAFCEQADCWMFSFNVNIDVDQFPLKIFQEDNLPHI</sequence>
<protein>
    <submittedName>
        <fullName evidence="2">Uncharacterized protein</fullName>
    </submittedName>
</protein>
<evidence type="ECO:0000313" key="2">
    <source>
        <dbReference type="EMBL" id="GBM63619.1"/>
    </source>
</evidence>
<name>A0A4Y2HEB1_ARAVE</name>